<dbReference type="InterPro" id="IPR018108">
    <property type="entry name" value="MCP_transmembrane"/>
</dbReference>
<dbReference type="InterPro" id="IPR011009">
    <property type="entry name" value="Kinase-like_dom_sf"/>
</dbReference>
<keyword evidence="10 19" id="KW-0418">Kinase</keyword>
<evidence type="ECO:0000256" key="7">
    <source>
        <dbReference type="ARBA" id="ARBA00022692"/>
    </source>
</evidence>
<proteinExistence type="predicted"/>
<dbReference type="InterPro" id="IPR018490">
    <property type="entry name" value="cNMP-bd_dom_sf"/>
</dbReference>
<comment type="cofactor">
    <cofactor evidence="1">
        <name>Mg(2+)</name>
        <dbReference type="ChEBI" id="CHEBI:18420"/>
    </cofactor>
</comment>
<protein>
    <recommendedName>
        <fullName evidence="15">cGMP-dependent protein kinase</fullName>
    </recommendedName>
</protein>
<dbReference type="InterPro" id="IPR023395">
    <property type="entry name" value="MCP_dom_sf"/>
</dbReference>
<feature type="domain" description="Protein kinase" evidence="17">
    <location>
        <begin position="67"/>
        <end position="333"/>
    </location>
</feature>
<dbReference type="SMART" id="SM00220">
    <property type="entry name" value="S_TKc"/>
    <property type="match status" value="1"/>
</dbReference>
<evidence type="ECO:0000256" key="14">
    <source>
        <dbReference type="ARBA" id="ARBA00023136"/>
    </source>
</evidence>
<keyword evidence="9" id="KW-0547">Nucleotide-binding</keyword>
<dbReference type="EMBL" id="CAXAMM010001503">
    <property type="protein sequence ID" value="CAK8992217.1"/>
    <property type="molecule type" value="Genomic_DNA"/>
</dbReference>
<evidence type="ECO:0000256" key="8">
    <source>
        <dbReference type="ARBA" id="ARBA00022723"/>
    </source>
</evidence>
<evidence type="ECO:0000256" key="2">
    <source>
        <dbReference type="ARBA" id="ARBA00004141"/>
    </source>
</evidence>
<dbReference type="InterPro" id="IPR018488">
    <property type="entry name" value="cNMP-bd_CS"/>
</dbReference>
<dbReference type="GO" id="GO:0016301">
    <property type="term" value="F:kinase activity"/>
    <property type="evidence" value="ECO:0007669"/>
    <property type="project" value="UniProtKB-KW"/>
</dbReference>
<dbReference type="InterPro" id="IPR008271">
    <property type="entry name" value="Ser/Thr_kinase_AS"/>
</dbReference>
<name>A0ABP0HPT4_9DINO</name>
<evidence type="ECO:0000313" key="20">
    <source>
        <dbReference type="Proteomes" id="UP001642464"/>
    </source>
</evidence>
<dbReference type="InterPro" id="IPR014710">
    <property type="entry name" value="RmlC-like_jellyroll"/>
</dbReference>
<dbReference type="PANTHER" id="PTHR24353">
    <property type="entry name" value="CYCLIC NUCLEOTIDE-DEPENDENT PROTEIN KINASE"/>
    <property type="match status" value="1"/>
</dbReference>
<dbReference type="Gene3D" id="3.30.200.20">
    <property type="entry name" value="Phosphorylase Kinase, domain 1"/>
    <property type="match status" value="1"/>
</dbReference>
<dbReference type="PROSITE" id="PS50011">
    <property type="entry name" value="PROTEIN_KINASE_DOM"/>
    <property type="match status" value="1"/>
</dbReference>
<evidence type="ECO:0000313" key="19">
    <source>
        <dbReference type="EMBL" id="CAK8992217.1"/>
    </source>
</evidence>
<keyword evidence="12" id="KW-0460">Magnesium</keyword>
<reference evidence="19 20" key="1">
    <citation type="submission" date="2024-02" db="EMBL/GenBank/DDBJ databases">
        <authorList>
            <person name="Chen Y."/>
            <person name="Shah S."/>
            <person name="Dougan E. K."/>
            <person name="Thang M."/>
            <person name="Chan C."/>
        </authorList>
    </citation>
    <scope>NUCLEOTIDE SEQUENCE [LARGE SCALE GENOMIC DNA]</scope>
</reference>
<evidence type="ECO:0000259" key="17">
    <source>
        <dbReference type="PROSITE" id="PS50011"/>
    </source>
</evidence>
<evidence type="ECO:0000256" key="10">
    <source>
        <dbReference type="ARBA" id="ARBA00022777"/>
    </source>
</evidence>
<evidence type="ECO:0000256" key="16">
    <source>
        <dbReference type="PROSITE-ProRule" id="PRU00282"/>
    </source>
</evidence>
<evidence type="ECO:0000256" key="5">
    <source>
        <dbReference type="ARBA" id="ARBA00022535"/>
    </source>
</evidence>
<dbReference type="Pfam" id="PF00153">
    <property type="entry name" value="Mito_carr"/>
    <property type="match status" value="3"/>
</dbReference>
<evidence type="ECO:0000256" key="4">
    <source>
        <dbReference type="ARBA" id="ARBA00022527"/>
    </source>
</evidence>
<feature type="repeat" description="Solcar" evidence="16">
    <location>
        <begin position="510"/>
        <end position="600"/>
    </location>
</feature>
<keyword evidence="20" id="KW-1185">Reference proteome</keyword>
<dbReference type="Gene3D" id="1.50.40.10">
    <property type="entry name" value="Mitochondrial carrier domain"/>
    <property type="match status" value="1"/>
</dbReference>
<dbReference type="Pfam" id="PF00069">
    <property type="entry name" value="Pkinase"/>
    <property type="match status" value="1"/>
</dbReference>
<evidence type="ECO:0000256" key="15">
    <source>
        <dbReference type="ARBA" id="ARBA00024113"/>
    </source>
</evidence>
<evidence type="ECO:0000256" key="13">
    <source>
        <dbReference type="ARBA" id="ARBA00022992"/>
    </source>
</evidence>
<evidence type="ECO:0000256" key="6">
    <source>
        <dbReference type="ARBA" id="ARBA00022679"/>
    </source>
</evidence>
<accession>A0ABP0HPT4</accession>
<dbReference type="PROSITE" id="PS50042">
    <property type="entry name" value="CNMP_BINDING_3"/>
    <property type="match status" value="1"/>
</dbReference>
<keyword evidence="4" id="KW-0723">Serine/threonine-protein kinase</keyword>
<evidence type="ECO:0000256" key="1">
    <source>
        <dbReference type="ARBA" id="ARBA00001946"/>
    </source>
</evidence>
<evidence type="ECO:0000256" key="9">
    <source>
        <dbReference type="ARBA" id="ARBA00022741"/>
    </source>
</evidence>
<feature type="domain" description="Cyclic nucleotide-binding" evidence="18">
    <location>
        <begin position="1"/>
        <end position="43"/>
    </location>
</feature>
<dbReference type="SUPFAM" id="SSF103506">
    <property type="entry name" value="Mitochondrial carrier"/>
    <property type="match status" value="1"/>
</dbReference>
<keyword evidence="7 16" id="KW-0812">Transmembrane</keyword>
<dbReference type="SUPFAM" id="SSF51206">
    <property type="entry name" value="cAMP-binding domain-like"/>
    <property type="match status" value="1"/>
</dbReference>
<evidence type="ECO:0000256" key="11">
    <source>
        <dbReference type="ARBA" id="ARBA00022840"/>
    </source>
</evidence>
<comment type="caution">
    <text evidence="19">The sequence shown here is derived from an EMBL/GenBank/DDBJ whole genome shotgun (WGS) entry which is preliminary data.</text>
</comment>
<feature type="repeat" description="Solcar" evidence="16">
    <location>
        <begin position="715"/>
        <end position="799"/>
    </location>
</feature>
<dbReference type="PANTHER" id="PTHR24353:SF37">
    <property type="entry name" value="CAMP-DEPENDENT PROTEIN KINASE CATALYTIC SUBUNIT PRKX"/>
    <property type="match status" value="1"/>
</dbReference>
<dbReference type="PROSITE" id="PS50920">
    <property type="entry name" value="SOLCAR"/>
    <property type="match status" value="3"/>
</dbReference>
<evidence type="ECO:0000256" key="12">
    <source>
        <dbReference type="ARBA" id="ARBA00022842"/>
    </source>
</evidence>
<dbReference type="Gene3D" id="2.60.120.10">
    <property type="entry name" value="Jelly Rolls"/>
    <property type="match status" value="1"/>
</dbReference>
<keyword evidence="3" id="KW-0963">Cytoplasm</keyword>
<keyword evidence="14 16" id="KW-0472">Membrane</keyword>
<dbReference type="PROSITE" id="PS00889">
    <property type="entry name" value="CNMP_BINDING_2"/>
    <property type="match status" value="1"/>
</dbReference>
<gene>
    <name evidence="19" type="ORF">SCF082_LOCUS3002</name>
</gene>
<dbReference type="SUPFAM" id="SSF56112">
    <property type="entry name" value="Protein kinase-like (PK-like)"/>
    <property type="match status" value="1"/>
</dbReference>
<dbReference type="InterPro" id="IPR000719">
    <property type="entry name" value="Prot_kinase_dom"/>
</dbReference>
<dbReference type="PROSITE" id="PS00108">
    <property type="entry name" value="PROTEIN_KINASE_ST"/>
    <property type="match status" value="1"/>
</dbReference>
<dbReference type="InterPro" id="IPR000595">
    <property type="entry name" value="cNMP-bd_dom"/>
</dbReference>
<keyword evidence="8" id="KW-0479">Metal-binding</keyword>
<organism evidence="19 20">
    <name type="scientific">Durusdinium trenchii</name>
    <dbReference type="NCBI Taxonomy" id="1381693"/>
    <lineage>
        <taxon>Eukaryota</taxon>
        <taxon>Sar</taxon>
        <taxon>Alveolata</taxon>
        <taxon>Dinophyceae</taxon>
        <taxon>Suessiales</taxon>
        <taxon>Symbiodiniaceae</taxon>
        <taxon>Durusdinium</taxon>
    </lineage>
</organism>
<keyword evidence="5" id="KW-0140">cGMP</keyword>
<keyword evidence="13" id="KW-0142">cGMP-binding</keyword>
<evidence type="ECO:0000259" key="18">
    <source>
        <dbReference type="PROSITE" id="PS50042"/>
    </source>
</evidence>
<sequence>MTKNSYFGERALLFDEPRTATVEVSSPEAELWSIEKSTFSSIVKGKMQQELMHRIRLQDTDFTMKDLKTVRVIGAGAAGVVRLVMNKKTGAVALSRCRVRYALKRVRKNQGKIPVEVKRECELLKAQEHPFIMRLVQTFETHKSVYILTELITGGELHGAIREIPTVLSRAQAQFYTGCLIIVLEELSEKNIVYRDLKPENVMLDAQGYLKLIDFGIAKKLEEGKTRTFTMIGTPHYMAPEIMRGHGYGTEVDLWSLGIILFEFVCGYLPFADELDDPTEVCTAVLKDPLEFHSRFKDAQCKAVIQGMLNRQPKKRLGAGMNGWEDIRNSEFFLIGHSGSTLFDKIMGRELEAPVMPKAGAERVSWAERPQERRPLAAVVVLESGGDRLRHLQILQPERRVKIPLGRADMAPEVEAKRVVAQRTVDLDLQPHWFNRWLAIAGAAHDGSWGSWLIEVSYAMVMECHQKVFKGDLEILPAKAFSLGVAAAGVNDHEVRPPSLPGALVDGMALDVLSAGLGAAVTDAGLLQRDSIFNPLAMITVRLQVDRERVLYKSFGQSLRQIFHEEGLVGLWTPGLVATWMRAFTQTGLRVGLYPRVKAFYGDTGGLATKLASGASTGALGAGLANPIDLVRVRFQGESGALTQCGTYASGLRSGHKPRHANTLRAFLDIFREEGLAGLWRGAPANVARAGLLSAGQLASYDQTKQVALKAGWTDGPRLHLCSSCFSGLVAQVACMPADVVKTRLQSGGRHYRGVLHCLSLMLRHEPILAFYRGFGPAAGRQVPVMAVQMPIVEYIRKHLFGLEYL</sequence>
<dbReference type="Gene3D" id="1.10.510.10">
    <property type="entry name" value="Transferase(Phosphotransferase) domain 1"/>
    <property type="match status" value="1"/>
</dbReference>
<feature type="repeat" description="Solcar" evidence="16">
    <location>
        <begin position="605"/>
        <end position="707"/>
    </location>
</feature>
<evidence type="ECO:0000256" key="3">
    <source>
        <dbReference type="ARBA" id="ARBA00022490"/>
    </source>
</evidence>
<dbReference type="Proteomes" id="UP001642464">
    <property type="component" value="Unassembled WGS sequence"/>
</dbReference>
<keyword evidence="11" id="KW-0067">ATP-binding</keyword>
<comment type="subcellular location">
    <subcellularLocation>
        <location evidence="2">Membrane</location>
        <topology evidence="2">Multi-pass membrane protein</topology>
    </subcellularLocation>
</comment>
<keyword evidence="6" id="KW-0808">Transferase</keyword>